<organism evidence="5 6">
    <name type="scientific">Parascaris univalens</name>
    <name type="common">Nematode worm</name>
    <dbReference type="NCBI Taxonomy" id="6257"/>
    <lineage>
        <taxon>Eukaryota</taxon>
        <taxon>Metazoa</taxon>
        <taxon>Ecdysozoa</taxon>
        <taxon>Nematoda</taxon>
        <taxon>Chromadorea</taxon>
        <taxon>Rhabditida</taxon>
        <taxon>Spirurina</taxon>
        <taxon>Ascaridomorpha</taxon>
        <taxon>Ascaridoidea</taxon>
        <taxon>Ascarididae</taxon>
        <taxon>Parascaris</taxon>
    </lineage>
</organism>
<dbReference type="SUPFAM" id="SSF53300">
    <property type="entry name" value="vWA-like"/>
    <property type="match status" value="1"/>
</dbReference>
<reference evidence="6 7" key="1">
    <citation type="submission" date="2022-11" db="UniProtKB">
        <authorList>
            <consortium name="WormBaseParasite"/>
        </authorList>
    </citation>
    <scope>IDENTIFICATION</scope>
</reference>
<dbReference type="InterPro" id="IPR046471">
    <property type="entry name" value="IntS14_C"/>
</dbReference>
<accession>A0A915CHD4</accession>
<dbReference type="GO" id="GO:0032039">
    <property type="term" value="C:integrator complex"/>
    <property type="evidence" value="ECO:0007669"/>
    <property type="project" value="InterPro"/>
</dbReference>
<dbReference type="Pfam" id="PF13519">
    <property type="entry name" value="VWA_2"/>
    <property type="match status" value="1"/>
</dbReference>
<dbReference type="InterPro" id="IPR039841">
    <property type="entry name" value="INTS14"/>
</dbReference>
<dbReference type="PANTHER" id="PTHR13532:SF3">
    <property type="entry name" value="INTEGRATOR COMPLEX SUBUNIT 14"/>
    <property type="match status" value="1"/>
</dbReference>
<keyword evidence="5" id="KW-1185">Reference proteome</keyword>
<evidence type="ECO:0000256" key="1">
    <source>
        <dbReference type="ARBA" id="ARBA00016816"/>
    </source>
</evidence>
<dbReference type="PANTHER" id="PTHR13532">
    <property type="match status" value="1"/>
</dbReference>
<dbReference type="GO" id="GO:0034472">
    <property type="term" value="P:snRNA 3'-end processing"/>
    <property type="evidence" value="ECO:0007669"/>
    <property type="project" value="TreeGrafter"/>
</dbReference>
<sequence length="450" mass="50046">MPIYLAVDSSLSMRSLPDEGYDKTCWQVACELSAKLVERLTAFGISDLIKLVDFSHNSSILLHKTQSPKEVEKALSGVEVSASADLLSLFSLMKMESADERSTLVVITDTRAFTPEEMKYSHIPECRVNFVCVLDEMLVDEEQLTRFVIIAALSDGVDVTKSPDTALSYMPLFVSEFADMDKFSAAVAAQICPPPEFTLHCGMLSSPIELSPMKHDNEWDTAIEIIGFIKSIHLAYAPLAQHHYITERCERNVGEGEDTSDGFLIALCDALAAEEMSAICHLNEQTYGVIRSVKSQGSDDRMLIMSSFPRGLSSIYWLPHLERLLPQAVVEGNNEGTQLCAANDSLAKPSYARTPLTCWLDAQGIQADFQKVIRLLRKIPDRTVAFYSEINRMHQHACAIGAEDILKKLTDLIEEESQLHSPIIKNHGTYVCEILRKRGVKDSTPLIALQ</sequence>
<protein>
    <recommendedName>
        <fullName evidence="1">Integrator complex subunit 14</fullName>
    </recommendedName>
</protein>
<evidence type="ECO:0000259" key="4">
    <source>
        <dbReference type="Pfam" id="PF20504"/>
    </source>
</evidence>
<proteinExistence type="inferred from homology"/>
<dbReference type="Pfam" id="PF20504">
    <property type="entry name" value="IntS14_C"/>
    <property type="match status" value="1"/>
</dbReference>
<evidence type="ECO:0000256" key="2">
    <source>
        <dbReference type="ARBA" id="ARBA00061449"/>
    </source>
</evidence>
<feature type="domain" description="VWFA" evidence="3">
    <location>
        <begin position="4"/>
        <end position="110"/>
    </location>
</feature>
<dbReference type="Proteomes" id="UP000887569">
    <property type="component" value="Unplaced"/>
</dbReference>
<name>A0A915CHD4_PARUN</name>
<comment type="similarity">
    <text evidence="2">Belongs to the Integrator subunit 14 family.</text>
</comment>
<evidence type="ECO:0000313" key="7">
    <source>
        <dbReference type="WBParaSite" id="PgR158_g004_t02"/>
    </source>
</evidence>
<dbReference type="WBParaSite" id="PgR158_g004_t01">
    <property type="protein sequence ID" value="PgR158_g004_t01"/>
    <property type="gene ID" value="PgR158_g004"/>
</dbReference>
<dbReference type="InterPro" id="IPR036465">
    <property type="entry name" value="vWFA_dom_sf"/>
</dbReference>
<feature type="domain" description="Integrator complex subunit 14 C-terminal" evidence="4">
    <location>
        <begin position="358"/>
        <end position="419"/>
    </location>
</feature>
<evidence type="ECO:0000313" key="6">
    <source>
        <dbReference type="WBParaSite" id="PgR158_g004_t01"/>
    </source>
</evidence>
<dbReference type="AlphaFoldDB" id="A0A915CHD4"/>
<evidence type="ECO:0000259" key="3">
    <source>
        <dbReference type="Pfam" id="PF13519"/>
    </source>
</evidence>
<evidence type="ECO:0000313" key="5">
    <source>
        <dbReference type="Proteomes" id="UP000887569"/>
    </source>
</evidence>
<dbReference type="InterPro" id="IPR002035">
    <property type="entry name" value="VWF_A"/>
</dbReference>
<dbReference type="WBParaSite" id="PgR158_g004_t02">
    <property type="protein sequence ID" value="PgR158_g004_t02"/>
    <property type="gene ID" value="PgR158_g004"/>
</dbReference>